<dbReference type="InterPro" id="IPR000182">
    <property type="entry name" value="GNAT_dom"/>
</dbReference>
<evidence type="ECO:0000313" key="3">
    <source>
        <dbReference type="Proteomes" id="UP001501126"/>
    </source>
</evidence>
<dbReference type="PANTHER" id="PTHR43792:SF1">
    <property type="entry name" value="N-ACETYLTRANSFERASE DOMAIN-CONTAINING PROTEIN"/>
    <property type="match status" value="1"/>
</dbReference>
<dbReference type="Pfam" id="PF13302">
    <property type="entry name" value="Acetyltransf_3"/>
    <property type="match status" value="1"/>
</dbReference>
<comment type="caution">
    <text evidence="2">The sequence shown here is derived from an EMBL/GenBank/DDBJ whole genome shotgun (WGS) entry which is preliminary data.</text>
</comment>
<gene>
    <name evidence="2" type="ORF">GCM10009118_30710</name>
</gene>
<dbReference type="Proteomes" id="UP001501126">
    <property type="component" value="Unassembled WGS sequence"/>
</dbReference>
<dbReference type="Gene3D" id="3.40.630.30">
    <property type="match status" value="1"/>
</dbReference>
<evidence type="ECO:0000259" key="1">
    <source>
        <dbReference type="PROSITE" id="PS51186"/>
    </source>
</evidence>
<dbReference type="InterPro" id="IPR051531">
    <property type="entry name" value="N-acetyltransferase"/>
</dbReference>
<dbReference type="PANTHER" id="PTHR43792">
    <property type="entry name" value="GNAT FAMILY, PUTATIVE (AFU_ORTHOLOGUE AFUA_3G00765)-RELATED-RELATED"/>
    <property type="match status" value="1"/>
</dbReference>
<name>A0ABN1MTJ7_9FLAO</name>
<dbReference type="RefSeq" id="WP_343789964.1">
    <property type="nucleotide sequence ID" value="NZ_BAAAFH010000022.1"/>
</dbReference>
<proteinExistence type="predicted"/>
<dbReference type="PROSITE" id="PS51186">
    <property type="entry name" value="GNAT"/>
    <property type="match status" value="1"/>
</dbReference>
<dbReference type="EMBL" id="BAAAFH010000022">
    <property type="protein sequence ID" value="GAA0876661.1"/>
    <property type="molecule type" value="Genomic_DNA"/>
</dbReference>
<reference evidence="2 3" key="1">
    <citation type="journal article" date="2019" name="Int. J. Syst. Evol. Microbiol.">
        <title>The Global Catalogue of Microorganisms (GCM) 10K type strain sequencing project: providing services to taxonomists for standard genome sequencing and annotation.</title>
        <authorList>
            <consortium name="The Broad Institute Genomics Platform"/>
            <consortium name="The Broad Institute Genome Sequencing Center for Infectious Disease"/>
            <person name="Wu L."/>
            <person name="Ma J."/>
        </authorList>
    </citation>
    <scope>NUCLEOTIDE SEQUENCE [LARGE SCALE GENOMIC DNA]</scope>
    <source>
        <strain evidence="2 3">JCM 16083</strain>
    </source>
</reference>
<sequence length="179" mass="20670">MEHYYKAKIESPRIVTRFLVPADAVHWCDFVRSKDATEFFPEYYAPENPLPAAEKFLSSQFTRYEEKTYGLKALIEKETGNFIGLCGLLGKEVDGNYEIEIGYQLLPQYWGKGYAAEAARLFMDFAIEHQLIDSLISIIDVGNVKSERVAEKNGFKRDKKTLYQGLDVWVYRRELSSSK</sequence>
<feature type="domain" description="N-acetyltransferase" evidence="1">
    <location>
        <begin position="14"/>
        <end position="176"/>
    </location>
</feature>
<evidence type="ECO:0000313" key="2">
    <source>
        <dbReference type="EMBL" id="GAA0876661.1"/>
    </source>
</evidence>
<accession>A0ABN1MTJ7</accession>
<keyword evidence="3" id="KW-1185">Reference proteome</keyword>
<organism evidence="2 3">
    <name type="scientific">Wandonia haliotis</name>
    <dbReference type="NCBI Taxonomy" id="574963"/>
    <lineage>
        <taxon>Bacteria</taxon>
        <taxon>Pseudomonadati</taxon>
        <taxon>Bacteroidota</taxon>
        <taxon>Flavobacteriia</taxon>
        <taxon>Flavobacteriales</taxon>
        <taxon>Crocinitomicaceae</taxon>
        <taxon>Wandonia</taxon>
    </lineage>
</organism>
<dbReference type="SUPFAM" id="SSF55729">
    <property type="entry name" value="Acyl-CoA N-acyltransferases (Nat)"/>
    <property type="match status" value="1"/>
</dbReference>
<protein>
    <recommendedName>
        <fullName evidence="1">N-acetyltransferase domain-containing protein</fullName>
    </recommendedName>
</protein>
<dbReference type="InterPro" id="IPR016181">
    <property type="entry name" value="Acyl_CoA_acyltransferase"/>
</dbReference>